<dbReference type="Proteomes" id="UP000823405">
    <property type="component" value="Unassembled WGS sequence"/>
</dbReference>
<keyword evidence="7" id="KW-1185">Reference proteome</keyword>
<evidence type="ECO:0000256" key="1">
    <source>
        <dbReference type="ARBA" id="ARBA00004123"/>
    </source>
</evidence>
<feature type="compositionally biased region" description="Acidic residues" evidence="4">
    <location>
        <begin position="286"/>
        <end position="331"/>
    </location>
</feature>
<proteinExistence type="inferred from homology"/>
<dbReference type="AlphaFoldDB" id="A0A9P6QWR2"/>
<feature type="compositionally biased region" description="Basic and acidic residues" evidence="4">
    <location>
        <begin position="71"/>
        <end position="85"/>
    </location>
</feature>
<feature type="region of interest" description="Disordered" evidence="4">
    <location>
        <begin position="268"/>
        <end position="331"/>
    </location>
</feature>
<accession>A0A9P6QWR2</accession>
<evidence type="ECO:0000313" key="7">
    <source>
        <dbReference type="Proteomes" id="UP000823405"/>
    </source>
</evidence>
<gene>
    <name evidence="6" type="primary">WDR43_1</name>
    <name evidence="6" type="ORF">BGZ97_001236</name>
</gene>
<dbReference type="GO" id="GO:0005730">
    <property type="term" value="C:nucleolus"/>
    <property type="evidence" value="ECO:0007669"/>
    <property type="project" value="TreeGrafter"/>
</dbReference>
<evidence type="ECO:0000256" key="4">
    <source>
        <dbReference type="SAM" id="MobiDB-lite"/>
    </source>
</evidence>
<dbReference type="EMBL" id="JAAAIN010001248">
    <property type="protein sequence ID" value="KAG0305093.1"/>
    <property type="molecule type" value="Genomic_DNA"/>
</dbReference>
<evidence type="ECO:0000259" key="5">
    <source>
        <dbReference type="Pfam" id="PF04003"/>
    </source>
</evidence>
<dbReference type="InterPro" id="IPR007148">
    <property type="entry name" value="SSU_processome_Utp12"/>
</dbReference>
<feature type="compositionally biased region" description="Low complexity" evidence="4">
    <location>
        <begin position="89"/>
        <end position="125"/>
    </location>
</feature>
<name>A0A9P6QWR2_9FUNG</name>
<comment type="caution">
    <text evidence="6">The sequence shown here is derived from an EMBL/GenBank/DDBJ whole genome shotgun (WGS) entry which is preliminary data.</text>
</comment>
<feature type="compositionally biased region" description="Low complexity" evidence="4">
    <location>
        <begin position="7"/>
        <end position="37"/>
    </location>
</feature>
<keyword evidence="2" id="KW-0539">Nucleus</keyword>
<sequence>MVKKSAGKAAPAPAPATKATNPTKKAAKSAPIAKPSITAKEDSSDSESDNSAVPEEEEEEEDSDAEEQEDNKEAEGGRTMEEKLQDMNSKTSSTSTTTTQHTSTASLSRTTAAPTTPTPNKYTTPKANDLQQTLLQALHASDAELLDACLHFSHPVTALRNTIRRVATTYITPLLTNILNQYQQKPNQNAHLIEWIKAILLIHSTFLMSNFDLVKRLSGFYEAIDARVPVYQKVMNLNGRLDLIMNQIEMRKQYEQGQGEDEVVYVEDEEQQVEEDEDLDHAGGAMDDDEDDDDLVGEADAFDDEENGDTDEEELESDMSEDDDEVSDDEE</sequence>
<organism evidence="6 7">
    <name type="scientific">Linnemannia gamsii</name>
    <dbReference type="NCBI Taxonomy" id="64522"/>
    <lineage>
        <taxon>Eukaryota</taxon>
        <taxon>Fungi</taxon>
        <taxon>Fungi incertae sedis</taxon>
        <taxon>Mucoromycota</taxon>
        <taxon>Mortierellomycotina</taxon>
        <taxon>Mortierellomycetes</taxon>
        <taxon>Mortierellales</taxon>
        <taxon>Mortierellaceae</taxon>
        <taxon>Linnemannia</taxon>
    </lineage>
</organism>
<evidence type="ECO:0000256" key="3">
    <source>
        <dbReference type="ARBA" id="ARBA00038335"/>
    </source>
</evidence>
<feature type="compositionally biased region" description="Acidic residues" evidence="4">
    <location>
        <begin position="268"/>
        <end position="279"/>
    </location>
</feature>
<comment type="subcellular location">
    <subcellularLocation>
        <location evidence="1">Nucleus</location>
    </subcellularLocation>
</comment>
<dbReference type="PANTHER" id="PTHR44267">
    <property type="entry name" value="WD REPEAT-CONTAINING PROTEIN 43"/>
    <property type="match status" value="1"/>
</dbReference>
<dbReference type="GO" id="GO:0000462">
    <property type="term" value="P:maturation of SSU-rRNA from tricistronic rRNA transcript (SSU-rRNA, 5.8S rRNA, LSU-rRNA)"/>
    <property type="evidence" value="ECO:0007669"/>
    <property type="project" value="TreeGrafter"/>
</dbReference>
<dbReference type="PANTHER" id="PTHR44267:SF1">
    <property type="entry name" value="WD REPEAT-CONTAINING PROTEIN 43"/>
    <property type="match status" value="1"/>
</dbReference>
<dbReference type="InterPro" id="IPR052414">
    <property type="entry name" value="U3_snoRNA-assoc_WDR"/>
</dbReference>
<comment type="similarity">
    <text evidence="3">Belongs to the UTP5 family.</text>
</comment>
<protein>
    <submittedName>
        <fullName evidence="6">WD repeat-containing protein 43</fullName>
    </submittedName>
</protein>
<evidence type="ECO:0000256" key="2">
    <source>
        <dbReference type="ARBA" id="ARBA00023242"/>
    </source>
</evidence>
<reference evidence="6" key="1">
    <citation type="journal article" date="2020" name="Fungal Divers.">
        <title>Resolving the Mortierellaceae phylogeny through synthesis of multi-gene phylogenetics and phylogenomics.</title>
        <authorList>
            <person name="Vandepol N."/>
            <person name="Liber J."/>
            <person name="Desiro A."/>
            <person name="Na H."/>
            <person name="Kennedy M."/>
            <person name="Barry K."/>
            <person name="Grigoriev I.V."/>
            <person name="Miller A.N."/>
            <person name="O'Donnell K."/>
            <person name="Stajich J.E."/>
            <person name="Bonito G."/>
        </authorList>
    </citation>
    <scope>NUCLEOTIDE SEQUENCE</scope>
    <source>
        <strain evidence="6">NVP60</strain>
    </source>
</reference>
<evidence type="ECO:0000313" key="6">
    <source>
        <dbReference type="EMBL" id="KAG0305093.1"/>
    </source>
</evidence>
<dbReference type="OrthoDB" id="30195at2759"/>
<feature type="compositionally biased region" description="Acidic residues" evidence="4">
    <location>
        <begin position="44"/>
        <end position="70"/>
    </location>
</feature>
<feature type="domain" description="Small-subunit processome Utp12" evidence="5">
    <location>
        <begin position="142"/>
        <end position="245"/>
    </location>
</feature>
<dbReference type="Pfam" id="PF04003">
    <property type="entry name" value="Utp12"/>
    <property type="match status" value="1"/>
</dbReference>
<feature type="region of interest" description="Disordered" evidence="4">
    <location>
        <begin position="1"/>
        <end position="126"/>
    </location>
</feature>